<dbReference type="SUPFAM" id="SSF48576">
    <property type="entry name" value="Terpenoid synthases"/>
    <property type="match status" value="1"/>
</dbReference>
<dbReference type="InterPro" id="IPR057221">
    <property type="entry name" value="DUF7899"/>
</dbReference>
<dbReference type="InterPro" id="IPR002060">
    <property type="entry name" value="Squ/phyt_synthse"/>
</dbReference>
<dbReference type="PANTHER" id="PTHR11626:SF2">
    <property type="entry name" value="SQUALENE SYNTHASE"/>
    <property type="match status" value="1"/>
</dbReference>
<dbReference type="AlphaFoldDB" id="A0ABD1T5J4"/>
<dbReference type="Pfam" id="PF00494">
    <property type="entry name" value="SQS_PSY"/>
    <property type="match status" value="1"/>
</dbReference>
<dbReference type="Pfam" id="PF25463">
    <property type="entry name" value="DUF7899"/>
    <property type="match status" value="1"/>
</dbReference>
<name>A0ABD1T5J4_9LAMI</name>
<accession>A0ABD1T5J4</accession>
<organism evidence="1 2">
    <name type="scientific">Forsythia ovata</name>
    <dbReference type="NCBI Taxonomy" id="205694"/>
    <lineage>
        <taxon>Eukaryota</taxon>
        <taxon>Viridiplantae</taxon>
        <taxon>Streptophyta</taxon>
        <taxon>Embryophyta</taxon>
        <taxon>Tracheophyta</taxon>
        <taxon>Spermatophyta</taxon>
        <taxon>Magnoliopsida</taxon>
        <taxon>eudicotyledons</taxon>
        <taxon>Gunneridae</taxon>
        <taxon>Pentapetalae</taxon>
        <taxon>asterids</taxon>
        <taxon>lamiids</taxon>
        <taxon>Lamiales</taxon>
        <taxon>Oleaceae</taxon>
        <taxon>Forsythieae</taxon>
        <taxon>Forsythia</taxon>
    </lineage>
</organism>
<gene>
    <name evidence="1" type="ORF">Fot_31641</name>
</gene>
<dbReference type="Proteomes" id="UP001604277">
    <property type="component" value="Unassembled WGS sequence"/>
</dbReference>
<protein>
    <submittedName>
        <fullName evidence="1">Squalene synthase</fullName>
    </submittedName>
</protein>
<evidence type="ECO:0000313" key="2">
    <source>
        <dbReference type="Proteomes" id="UP001604277"/>
    </source>
</evidence>
<dbReference type="Gene3D" id="1.10.600.10">
    <property type="entry name" value="Farnesyl Diphosphate Synthase"/>
    <property type="match status" value="1"/>
</dbReference>
<sequence>MAFHRHIYDREWQFACGTKNYRVVMNKFHHVSTAFMELGRSYQEVIEDVTMRMGAGMAKFICKEIETIDDYDEYCYYVAELVGSGSSRLFHASGMEDLPPCTFFETTPGIMLLIFTKAPSHVPLKILSIEDGTVLKSFNHLLHRNKKVDFIEQFNEELLVKQDNENLQILDVRRLPTSTLESALPPAQALEDSSQLQPTIATNIVVLLCPPVFAAAFTSTGISFLELNVVKREVNFSELYVKIP</sequence>
<dbReference type="EMBL" id="JBFOLJ010000009">
    <property type="protein sequence ID" value="KAL2507994.1"/>
    <property type="molecule type" value="Genomic_DNA"/>
</dbReference>
<reference evidence="2" key="1">
    <citation type="submission" date="2024-07" db="EMBL/GenBank/DDBJ databases">
        <title>Two chromosome-level genome assemblies of Korean endemic species Abeliophyllum distichum and Forsythia ovata (Oleaceae).</title>
        <authorList>
            <person name="Jang H."/>
        </authorList>
    </citation>
    <scope>NUCLEOTIDE SEQUENCE [LARGE SCALE GENOMIC DNA]</scope>
</reference>
<dbReference type="InterPro" id="IPR044844">
    <property type="entry name" value="Trans_IPPS_euk-type"/>
</dbReference>
<dbReference type="PANTHER" id="PTHR11626">
    <property type="entry name" value="FARNESYL-DIPHOSPHATE FARNESYLTRANSFERASE"/>
    <property type="match status" value="1"/>
</dbReference>
<comment type="caution">
    <text evidence="1">The sequence shown here is derived from an EMBL/GenBank/DDBJ whole genome shotgun (WGS) entry which is preliminary data.</text>
</comment>
<evidence type="ECO:0000313" key="1">
    <source>
        <dbReference type="EMBL" id="KAL2507994.1"/>
    </source>
</evidence>
<proteinExistence type="predicted"/>
<dbReference type="InterPro" id="IPR008949">
    <property type="entry name" value="Isoprenoid_synthase_dom_sf"/>
</dbReference>
<keyword evidence="2" id="KW-1185">Reference proteome</keyword>